<dbReference type="EMBL" id="CH933809">
    <property type="protein sequence ID" value="KRG06083.1"/>
    <property type="molecule type" value="Genomic_DNA"/>
</dbReference>
<feature type="compositionally biased region" description="Low complexity" evidence="1">
    <location>
        <begin position="16"/>
        <end position="31"/>
    </location>
</feature>
<evidence type="ECO:0000313" key="4">
    <source>
        <dbReference type="Proteomes" id="UP000009192"/>
    </source>
</evidence>
<reference evidence="2 4" key="1">
    <citation type="journal article" date="2007" name="Nature">
        <title>Evolution of genes and genomes on the Drosophila phylogeny.</title>
        <authorList>
            <consortium name="Drosophila 12 Genomes Consortium"/>
            <person name="Clark A.G."/>
            <person name="Eisen M.B."/>
            <person name="Smith D.R."/>
            <person name="Bergman C.M."/>
            <person name="Oliver B."/>
            <person name="Markow T.A."/>
            <person name="Kaufman T.C."/>
            <person name="Kellis M."/>
            <person name="Gelbart W."/>
            <person name="Iyer V.N."/>
            <person name="Pollard D.A."/>
            <person name="Sackton T.B."/>
            <person name="Larracuente A.M."/>
            <person name="Singh N.D."/>
            <person name="Abad J.P."/>
            <person name="Abt D.N."/>
            <person name="Adryan B."/>
            <person name="Aguade M."/>
            <person name="Akashi H."/>
            <person name="Anderson W.W."/>
            <person name="Aquadro C.F."/>
            <person name="Ardell D.H."/>
            <person name="Arguello R."/>
            <person name="Artieri C.G."/>
            <person name="Barbash D.A."/>
            <person name="Barker D."/>
            <person name="Barsanti P."/>
            <person name="Batterham P."/>
            <person name="Batzoglou S."/>
            <person name="Begun D."/>
            <person name="Bhutkar A."/>
            <person name="Blanco E."/>
            <person name="Bosak S.A."/>
            <person name="Bradley R.K."/>
            <person name="Brand A.D."/>
            <person name="Brent M.R."/>
            <person name="Brooks A.N."/>
            <person name="Brown R.H."/>
            <person name="Butlin R.K."/>
            <person name="Caggese C."/>
            <person name="Calvi B.R."/>
            <person name="Bernardo de Carvalho A."/>
            <person name="Caspi A."/>
            <person name="Castrezana S."/>
            <person name="Celniker S.E."/>
            <person name="Chang J.L."/>
            <person name="Chapple C."/>
            <person name="Chatterji S."/>
            <person name="Chinwalla A."/>
            <person name="Civetta A."/>
            <person name="Clifton S.W."/>
            <person name="Comeron J.M."/>
            <person name="Costello J.C."/>
            <person name="Coyne J.A."/>
            <person name="Daub J."/>
            <person name="David R.G."/>
            <person name="Delcher A.L."/>
            <person name="Delehaunty K."/>
            <person name="Do C.B."/>
            <person name="Ebling H."/>
            <person name="Edwards K."/>
            <person name="Eickbush T."/>
            <person name="Evans J.D."/>
            <person name="Filipski A."/>
            <person name="Findeiss S."/>
            <person name="Freyhult E."/>
            <person name="Fulton L."/>
            <person name="Fulton R."/>
            <person name="Garcia A.C."/>
            <person name="Gardiner A."/>
            <person name="Garfield D.A."/>
            <person name="Garvin B.E."/>
            <person name="Gibson G."/>
            <person name="Gilbert D."/>
            <person name="Gnerre S."/>
            <person name="Godfrey J."/>
            <person name="Good R."/>
            <person name="Gotea V."/>
            <person name="Gravely B."/>
            <person name="Greenberg A.J."/>
            <person name="Griffiths-Jones S."/>
            <person name="Gross S."/>
            <person name="Guigo R."/>
            <person name="Gustafson E.A."/>
            <person name="Haerty W."/>
            <person name="Hahn M.W."/>
            <person name="Halligan D.L."/>
            <person name="Halpern A.L."/>
            <person name="Halter G.M."/>
            <person name="Han M.V."/>
            <person name="Heger A."/>
            <person name="Hillier L."/>
            <person name="Hinrichs A.S."/>
            <person name="Holmes I."/>
            <person name="Hoskins R.A."/>
            <person name="Hubisz M.J."/>
            <person name="Hultmark D."/>
            <person name="Huntley M.A."/>
            <person name="Jaffe D.B."/>
            <person name="Jagadeeshan S."/>
            <person name="Jeck W.R."/>
            <person name="Johnson J."/>
            <person name="Jones C.D."/>
            <person name="Jordan W.C."/>
            <person name="Karpen G.H."/>
            <person name="Kataoka E."/>
            <person name="Keightley P.D."/>
            <person name="Kheradpour P."/>
            <person name="Kirkness E.F."/>
            <person name="Koerich L.B."/>
            <person name="Kristiansen K."/>
            <person name="Kudrna D."/>
            <person name="Kulathinal R.J."/>
            <person name="Kumar S."/>
            <person name="Kwok R."/>
            <person name="Lander E."/>
            <person name="Langley C.H."/>
            <person name="Lapoint R."/>
            <person name="Lazzaro B.P."/>
            <person name="Lee S.J."/>
            <person name="Levesque L."/>
            <person name="Li R."/>
            <person name="Lin C.F."/>
            <person name="Lin M.F."/>
            <person name="Lindblad-Toh K."/>
            <person name="Llopart A."/>
            <person name="Long M."/>
            <person name="Low L."/>
            <person name="Lozovsky E."/>
            <person name="Lu J."/>
            <person name="Luo M."/>
            <person name="Machado C.A."/>
            <person name="Makalowski W."/>
            <person name="Marzo M."/>
            <person name="Matsuda M."/>
            <person name="Matzkin L."/>
            <person name="McAllister B."/>
            <person name="McBride C.S."/>
            <person name="McKernan B."/>
            <person name="McKernan K."/>
            <person name="Mendez-Lago M."/>
            <person name="Minx P."/>
            <person name="Mollenhauer M.U."/>
            <person name="Montooth K."/>
            <person name="Mount S.M."/>
            <person name="Mu X."/>
            <person name="Myers E."/>
            <person name="Negre B."/>
            <person name="Newfeld S."/>
            <person name="Nielsen R."/>
            <person name="Noor M.A."/>
            <person name="O'Grady P."/>
            <person name="Pachter L."/>
            <person name="Papaceit M."/>
            <person name="Parisi M.J."/>
            <person name="Parisi M."/>
            <person name="Parts L."/>
            <person name="Pedersen J.S."/>
            <person name="Pesole G."/>
            <person name="Phillippy A.M."/>
            <person name="Ponting C.P."/>
            <person name="Pop M."/>
            <person name="Porcelli D."/>
            <person name="Powell J.R."/>
            <person name="Prohaska S."/>
            <person name="Pruitt K."/>
            <person name="Puig M."/>
            <person name="Quesneville H."/>
            <person name="Ram K.R."/>
            <person name="Rand D."/>
            <person name="Rasmussen M.D."/>
            <person name="Reed L.K."/>
            <person name="Reenan R."/>
            <person name="Reily A."/>
            <person name="Remington K.A."/>
            <person name="Rieger T.T."/>
            <person name="Ritchie M.G."/>
            <person name="Robin C."/>
            <person name="Rogers Y.H."/>
            <person name="Rohde C."/>
            <person name="Rozas J."/>
            <person name="Rubenfield M.J."/>
            <person name="Ruiz A."/>
            <person name="Russo S."/>
            <person name="Salzberg S.L."/>
            <person name="Sanchez-Gracia A."/>
            <person name="Saranga D.J."/>
            <person name="Sato H."/>
            <person name="Schaeffer S.W."/>
            <person name="Schatz M.C."/>
            <person name="Schlenke T."/>
            <person name="Schwartz R."/>
            <person name="Segarra C."/>
            <person name="Singh R.S."/>
            <person name="Sirot L."/>
            <person name="Sirota M."/>
            <person name="Sisneros N.B."/>
            <person name="Smith C.D."/>
            <person name="Smith T.F."/>
            <person name="Spieth J."/>
            <person name="Stage D.E."/>
            <person name="Stark A."/>
            <person name="Stephan W."/>
            <person name="Strausberg R.L."/>
            <person name="Strempel S."/>
            <person name="Sturgill D."/>
            <person name="Sutton G."/>
            <person name="Sutton G.G."/>
            <person name="Tao W."/>
            <person name="Teichmann S."/>
            <person name="Tobari Y.N."/>
            <person name="Tomimura Y."/>
            <person name="Tsolas J.M."/>
            <person name="Valente V.L."/>
            <person name="Venter E."/>
            <person name="Venter J.C."/>
            <person name="Vicario S."/>
            <person name="Vieira F.G."/>
            <person name="Vilella A.J."/>
            <person name="Villasante A."/>
            <person name="Walenz B."/>
            <person name="Wang J."/>
            <person name="Wasserman M."/>
            <person name="Watts T."/>
            <person name="Wilson D."/>
            <person name="Wilson R.K."/>
            <person name="Wing R.A."/>
            <person name="Wolfner M.F."/>
            <person name="Wong A."/>
            <person name="Wong G.K."/>
            <person name="Wu C.I."/>
            <person name="Wu G."/>
            <person name="Yamamoto D."/>
            <person name="Yang H.P."/>
            <person name="Yang S.P."/>
            <person name="Yorke J.A."/>
            <person name="Yoshida K."/>
            <person name="Zdobnov E."/>
            <person name="Zhang P."/>
            <person name="Zhang Y."/>
            <person name="Zimin A.V."/>
            <person name="Baldwin J."/>
            <person name="Abdouelleil A."/>
            <person name="Abdulkadir J."/>
            <person name="Abebe A."/>
            <person name="Abera B."/>
            <person name="Abreu J."/>
            <person name="Acer S.C."/>
            <person name="Aftuck L."/>
            <person name="Alexander A."/>
            <person name="An P."/>
            <person name="Anderson E."/>
            <person name="Anderson S."/>
            <person name="Arachi H."/>
            <person name="Azer M."/>
            <person name="Bachantsang P."/>
            <person name="Barry A."/>
            <person name="Bayul T."/>
            <person name="Berlin A."/>
            <person name="Bessette D."/>
            <person name="Bloom T."/>
            <person name="Blye J."/>
            <person name="Boguslavskiy L."/>
            <person name="Bonnet C."/>
            <person name="Boukhgalter B."/>
            <person name="Bourzgui I."/>
            <person name="Brown A."/>
            <person name="Cahill P."/>
            <person name="Channer S."/>
            <person name="Cheshatsang Y."/>
            <person name="Chuda L."/>
            <person name="Citroen M."/>
            <person name="Collymore A."/>
            <person name="Cooke P."/>
            <person name="Costello M."/>
            <person name="D'Aco K."/>
            <person name="Daza R."/>
            <person name="De Haan G."/>
            <person name="DeGray S."/>
            <person name="DeMaso C."/>
            <person name="Dhargay N."/>
            <person name="Dooley K."/>
            <person name="Dooley E."/>
            <person name="Doricent M."/>
            <person name="Dorje P."/>
            <person name="Dorjee K."/>
            <person name="Dupes A."/>
            <person name="Elong R."/>
            <person name="Falk J."/>
            <person name="Farina A."/>
            <person name="Faro S."/>
            <person name="Ferguson D."/>
            <person name="Fisher S."/>
            <person name="Foley C.D."/>
            <person name="Franke A."/>
            <person name="Friedrich D."/>
            <person name="Gadbois L."/>
            <person name="Gearin G."/>
            <person name="Gearin C.R."/>
            <person name="Giannoukos G."/>
            <person name="Goode T."/>
            <person name="Graham J."/>
            <person name="Grandbois E."/>
            <person name="Grewal S."/>
            <person name="Gyaltsen K."/>
            <person name="Hafez N."/>
            <person name="Hagos B."/>
            <person name="Hall J."/>
            <person name="Henson C."/>
            <person name="Hollinger A."/>
            <person name="Honan T."/>
            <person name="Huard M.D."/>
            <person name="Hughes L."/>
            <person name="Hurhula B."/>
            <person name="Husby M.E."/>
            <person name="Kamat A."/>
            <person name="Kanga B."/>
            <person name="Kashin S."/>
            <person name="Khazanovich D."/>
            <person name="Kisner P."/>
            <person name="Lance K."/>
            <person name="Lara M."/>
            <person name="Lee W."/>
            <person name="Lennon N."/>
            <person name="Letendre F."/>
            <person name="LeVine R."/>
            <person name="Lipovsky A."/>
            <person name="Liu X."/>
            <person name="Liu J."/>
            <person name="Liu S."/>
            <person name="Lokyitsang T."/>
            <person name="Lokyitsang Y."/>
            <person name="Lubonja R."/>
            <person name="Lui A."/>
            <person name="MacDonald P."/>
            <person name="Magnisalis V."/>
            <person name="Maru K."/>
            <person name="Matthews C."/>
            <person name="McCusker W."/>
            <person name="McDonough S."/>
            <person name="Mehta T."/>
            <person name="Meldrim J."/>
            <person name="Meneus L."/>
            <person name="Mihai O."/>
            <person name="Mihalev A."/>
            <person name="Mihova T."/>
            <person name="Mittelman R."/>
            <person name="Mlenga V."/>
            <person name="Montmayeur A."/>
            <person name="Mulrain L."/>
            <person name="Navidi A."/>
            <person name="Naylor J."/>
            <person name="Negash T."/>
            <person name="Nguyen T."/>
            <person name="Nguyen N."/>
            <person name="Nicol R."/>
            <person name="Norbu C."/>
            <person name="Norbu N."/>
            <person name="Novod N."/>
            <person name="O'Neill B."/>
            <person name="Osman S."/>
            <person name="Markiewicz E."/>
            <person name="Oyono O.L."/>
            <person name="Patti C."/>
            <person name="Phunkhang P."/>
            <person name="Pierre F."/>
            <person name="Priest M."/>
            <person name="Raghuraman S."/>
            <person name="Rege F."/>
            <person name="Reyes R."/>
            <person name="Rise C."/>
            <person name="Rogov P."/>
            <person name="Ross K."/>
            <person name="Ryan E."/>
            <person name="Settipalli S."/>
            <person name="Shea T."/>
            <person name="Sherpa N."/>
            <person name="Shi L."/>
            <person name="Shih D."/>
            <person name="Sparrow T."/>
            <person name="Spaulding J."/>
            <person name="Stalker J."/>
            <person name="Stange-Thomann N."/>
            <person name="Stavropoulos S."/>
            <person name="Stone C."/>
            <person name="Strader C."/>
            <person name="Tesfaye S."/>
            <person name="Thomson T."/>
            <person name="Thoulutsang Y."/>
            <person name="Thoulutsang D."/>
            <person name="Topham K."/>
            <person name="Topping I."/>
            <person name="Tsamla T."/>
            <person name="Vassiliev H."/>
            <person name="Vo A."/>
            <person name="Wangchuk T."/>
            <person name="Wangdi T."/>
            <person name="Weiand M."/>
            <person name="Wilkinson J."/>
            <person name="Wilson A."/>
            <person name="Yadav S."/>
            <person name="Young G."/>
            <person name="Yu Q."/>
            <person name="Zembek L."/>
            <person name="Zhong D."/>
            <person name="Zimmer A."/>
            <person name="Zwirko Z."/>
            <person name="Jaffe D.B."/>
            <person name="Alvarez P."/>
            <person name="Brockman W."/>
            <person name="Butler J."/>
            <person name="Chin C."/>
            <person name="Gnerre S."/>
            <person name="Grabherr M."/>
            <person name="Kleber M."/>
            <person name="Mauceli E."/>
            <person name="MacCallum I."/>
        </authorList>
    </citation>
    <scope>NUCLEOTIDE SEQUENCE [LARGE SCALE GENOMIC DNA]</scope>
    <source>
        <strain evidence="2">TSC#15081-1352.22</strain>
        <strain evidence="4">Tucson 15081-1352.22</strain>
    </source>
</reference>
<dbReference type="Proteomes" id="UP000009192">
    <property type="component" value="Unassembled WGS sequence"/>
</dbReference>
<gene>
    <name evidence="2" type="primary">Dmoj\GI13132</name>
    <name evidence="2" type="ORF">Dmoj_GI13132</name>
</gene>
<name>B4KUL8_DROMO</name>
<protein>
    <submittedName>
        <fullName evidence="2">Uncharacterized protein, isoform B</fullName>
    </submittedName>
    <submittedName>
        <fullName evidence="3">Uncharacterized protein, isoform C</fullName>
    </submittedName>
</protein>
<proteinExistence type="predicted"/>
<feature type="compositionally biased region" description="Pro residues" evidence="1">
    <location>
        <begin position="62"/>
        <end position="78"/>
    </location>
</feature>
<evidence type="ECO:0000313" key="2">
    <source>
        <dbReference type="EMBL" id="EDW18246.2"/>
    </source>
</evidence>
<accession>B4KUL8</accession>
<evidence type="ECO:0000256" key="1">
    <source>
        <dbReference type="SAM" id="MobiDB-lite"/>
    </source>
</evidence>
<keyword evidence="4" id="KW-1185">Reference proteome</keyword>
<feature type="region of interest" description="Disordered" evidence="1">
    <location>
        <begin position="48"/>
        <end position="92"/>
    </location>
</feature>
<evidence type="ECO:0000313" key="3">
    <source>
        <dbReference type="EMBL" id="KRG06083.1"/>
    </source>
</evidence>
<feature type="region of interest" description="Disordered" evidence="1">
    <location>
        <begin position="1"/>
        <end position="31"/>
    </location>
</feature>
<dbReference type="EMBL" id="CH933809">
    <property type="protein sequence ID" value="EDW18246.2"/>
    <property type="molecule type" value="Genomic_DNA"/>
</dbReference>
<dbReference type="KEGG" id="dmo:Dmoj_GI13132"/>
<dbReference type="eggNOG" id="ENOG502TBMI">
    <property type="taxonomic scope" value="Eukaryota"/>
</dbReference>
<feature type="compositionally biased region" description="Polar residues" evidence="1">
    <location>
        <begin position="1"/>
        <end position="15"/>
    </location>
</feature>
<organism evidence="2 4">
    <name type="scientific">Drosophila mojavensis</name>
    <name type="common">Fruit fly</name>
    <dbReference type="NCBI Taxonomy" id="7230"/>
    <lineage>
        <taxon>Eukaryota</taxon>
        <taxon>Metazoa</taxon>
        <taxon>Ecdysozoa</taxon>
        <taxon>Arthropoda</taxon>
        <taxon>Hexapoda</taxon>
        <taxon>Insecta</taxon>
        <taxon>Pterygota</taxon>
        <taxon>Neoptera</taxon>
        <taxon>Endopterygota</taxon>
        <taxon>Diptera</taxon>
        <taxon>Brachycera</taxon>
        <taxon>Muscomorpha</taxon>
        <taxon>Ephydroidea</taxon>
        <taxon>Drosophilidae</taxon>
        <taxon>Drosophila</taxon>
    </lineage>
</organism>
<dbReference type="InParanoid" id="B4KUL8"/>
<reference evidence="2" key="3">
    <citation type="submission" date="2015-11" db="EMBL/GenBank/DDBJ databases">
        <authorList>
            <consortium name="FlyBase"/>
        </authorList>
    </citation>
    <scope>NUCLEOTIDE SEQUENCE</scope>
    <source>
        <strain evidence="2">TSC#15081-1352.22</strain>
    </source>
</reference>
<reference evidence="2" key="2">
    <citation type="journal article" date="2008" name="Bioinformatics">
        <title>Assembly reconciliation.</title>
        <authorList>
            <person name="Zimin A.V."/>
            <person name="Smith D.R."/>
            <person name="Sutton G."/>
            <person name="Yorke J.A."/>
        </authorList>
    </citation>
    <scope>NUCLEOTIDE SEQUENCE</scope>
    <source>
        <strain evidence="2">TSC#15081-1352.22</strain>
    </source>
</reference>
<dbReference type="AlphaFoldDB" id="B4KUL8"/>
<sequence>MEYSNSKCLNHNEPIQEQPRQQQQQSEQQSRLSLLNGYFPAVKETADSATVTAPGQSQRCPNTPPTTPSSPFREPPQSPSDGQTSSLSSHSVSSDILLAARFSLTKQIMTQERNANYNYNNNNNSNT</sequence>
<dbReference type="HOGENOM" id="CLU_2335811_0_0_1"/>
<feature type="compositionally biased region" description="Polar residues" evidence="1">
    <location>
        <begin position="48"/>
        <end position="60"/>
    </location>
</feature>